<dbReference type="CDD" id="cd09804">
    <property type="entry name" value="Dcp1"/>
    <property type="match status" value="1"/>
</dbReference>
<evidence type="ECO:0000259" key="11">
    <source>
        <dbReference type="Pfam" id="PF16741"/>
    </source>
</evidence>
<dbReference type="GO" id="GO:0031087">
    <property type="term" value="P:deadenylation-independent decapping of nuclear-transcribed mRNA"/>
    <property type="evidence" value="ECO:0007669"/>
    <property type="project" value="TreeGrafter"/>
</dbReference>
<evidence type="ECO:0000256" key="2">
    <source>
        <dbReference type="ARBA" id="ARBA00004496"/>
    </source>
</evidence>
<evidence type="ECO:0000256" key="6">
    <source>
        <dbReference type="ARBA" id="ARBA00022801"/>
    </source>
</evidence>
<keyword evidence="4" id="KW-0963">Cytoplasm</keyword>
<evidence type="ECO:0000256" key="1">
    <source>
        <dbReference type="ARBA" id="ARBA00004123"/>
    </source>
</evidence>
<accession>A0AAD1WMA5</accession>
<keyword evidence="5" id="KW-0597">Phosphoprotein</keyword>
<evidence type="ECO:0000256" key="5">
    <source>
        <dbReference type="ARBA" id="ARBA00022553"/>
    </source>
</evidence>
<protein>
    <recommendedName>
        <fullName evidence="9">5'-(N(7)-methylguanosine 5'-triphospho)-[mRNA] hydrolase</fullName>
        <ecNumber evidence="9">3.6.1.62</ecNumber>
    </recommendedName>
</protein>
<dbReference type="PANTHER" id="PTHR16290:SF4">
    <property type="entry name" value="MRNA-DECAPPING ENZYME 1A"/>
    <property type="match status" value="1"/>
</dbReference>
<evidence type="ECO:0000256" key="4">
    <source>
        <dbReference type="ARBA" id="ARBA00022490"/>
    </source>
</evidence>
<evidence type="ECO:0000313" key="13">
    <source>
        <dbReference type="Proteomes" id="UP001295444"/>
    </source>
</evidence>
<dbReference type="AlphaFoldDB" id="A0AAD1WMA5"/>
<dbReference type="FunFam" id="2.30.29.30:FF:000097">
    <property type="entry name" value="Putative mRNA-decapping enzyme 1A"/>
    <property type="match status" value="1"/>
</dbReference>
<keyword evidence="13" id="KW-1185">Reference proteome</keyword>
<comment type="similarity">
    <text evidence="3">Belongs to the DCP1 family.</text>
</comment>
<dbReference type="InterPro" id="IPR011993">
    <property type="entry name" value="PH-like_dom_sf"/>
</dbReference>
<evidence type="ECO:0000256" key="10">
    <source>
        <dbReference type="ARBA" id="ARBA00047661"/>
    </source>
</evidence>
<dbReference type="Gene3D" id="6.10.140.2030">
    <property type="match status" value="1"/>
</dbReference>
<evidence type="ECO:0000313" key="12">
    <source>
        <dbReference type="EMBL" id="CAH2313137.1"/>
    </source>
</evidence>
<evidence type="ECO:0000256" key="9">
    <source>
        <dbReference type="ARBA" id="ARBA00026102"/>
    </source>
</evidence>
<dbReference type="EC" id="3.6.1.62" evidence="9"/>
<dbReference type="GO" id="GO:0140933">
    <property type="term" value="F:5'-(N(7)-methylguanosine 5'-triphospho)-[mRNA] hydrolase activity"/>
    <property type="evidence" value="ECO:0007669"/>
    <property type="project" value="UniProtKB-EC"/>
</dbReference>
<reference evidence="12" key="1">
    <citation type="submission" date="2022-03" db="EMBL/GenBank/DDBJ databases">
        <authorList>
            <person name="Alioto T."/>
            <person name="Alioto T."/>
            <person name="Gomez Garrido J."/>
        </authorList>
    </citation>
    <scope>NUCLEOTIDE SEQUENCE</scope>
</reference>
<comment type="subcellular location">
    <subcellularLocation>
        <location evidence="2">Cytoplasm</location>
    </subcellularLocation>
    <subcellularLocation>
        <location evidence="1">Nucleus</location>
    </subcellularLocation>
</comment>
<dbReference type="Pfam" id="PF06058">
    <property type="entry name" value="DCP1"/>
    <property type="match status" value="1"/>
</dbReference>
<dbReference type="GO" id="GO:0000290">
    <property type="term" value="P:deadenylation-dependent decapping of nuclear-transcribed mRNA"/>
    <property type="evidence" value="ECO:0007669"/>
    <property type="project" value="InterPro"/>
</dbReference>
<dbReference type="GO" id="GO:0000932">
    <property type="term" value="C:P-body"/>
    <property type="evidence" value="ECO:0007669"/>
    <property type="project" value="TreeGrafter"/>
</dbReference>
<dbReference type="Pfam" id="PF16741">
    <property type="entry name" value="mRNA_decap_C"/>
    <property type="match status" value="1"/>
</dbReference>
<feature type="domain" description="mRNA-decapping enzyme C-terminal" evidence="11">
    <location>
        <begin position="498"/>
        <end position="537"/>
    </location>
</feature>
<keyword evidence="7" id="KW-0866">Nonsense-mediated mRNA decay</keyword>
<organism evidence="12 13">
    <name type="scientific">Pelobates cultripes</name>
    <name type="common">Western spadefoot toad</name>
    <dbReference type="NCBI Taxonomy" id="61616"/>
    <lineage>
        <taxon>Eukaryota</taxon>
        <taxon>Metazoa</taxon>
        <taxon>Chordata</taxon>
        <taxon>Craniata</taxon>
        <taxon>Vertebrata</taxon>
        <taxon>Euteleostomi</taxon>
        <taxon>Amphibia</taxon>
        <taxon>Batrachia</taxon>
        <taxon>Anura</taxon>
        <taxon>Pelobatoidea</taxon>
        <taxon>Pelobatidae</taxon>
        <taxon>Pelobates</taxon>
    </lineage>
</organism>
<dbReference type="SUPFAM" id="SSF50729">
    <property type="entry name" value="PH domain-like"/>
    <property type="match status" value="1"/>
</dbReference>
<evidence type="ECO:0000256" key="3">
    <source>
        <dbReference type="ARBA" id="ARBA00008778"/>
    </source>
</evidence>
<dbReference type="GO" id="GO:0000184">
    <property type="term" value="P:nuclear-transcribed mRNA catabolic process, nonsense-mediated decay"/>
    <property type="evidence" value="ECO:0007669"/>
    <property type="project" value="UniProtKB-KW"/>
</dbReference>
<evidence type="ECO:0000256" key="8">
    <source>
        <dbReference type="ARBA" id="ARBA00023242"/>
    </source>
</evidence>
<dbReference type="EMBL" id="OW240919">
    <property type="protein sequence ID" value="CAH2313137.1"/>
    <property type="molecule type" value="Genomic_DNA"/>
</dbReference>
<gene>
    <name evidence="12" type="ORF">PECUL_23A038922</name>
</gene>
<dbReference type="GO" id="GO:0008047">
    <property type="term" value="F:enzyme activator activity"/>
    <property type="evidence" value="ECO:0007669"/>
    <property type="project" value="InterPro"/>
</dbReference>
<name>A0AAD1WMA5_PELCU</name>
<evidence type="ECO:0000256" key="7">
    <source>
        <dbReference type="ARBA" id="ARBA00023161"/>
    </source>
</evidence>
<sequence length="539" mass="59155">MMEARGRARHEMSLAALRHTDPYINTIVDVTGQVALYSFSPRTGEWEKTDIEGTLFVYTRSASPHHGFTIMNRLNMNNLVEPVNKDLEFQLHEPFLLYRNASLSIYSIWFYDKNDCKRIAQLMTDVVSLESESVRARTSPLVTNGGADQPIDILEMLSKAKNEYEKGHVVNDQTTTSGVQKNVRMIKADPVETSEPPSSSQDKSFHAVQKHLTVEELFGTSLSKEQTASFHLNSETSELLPEEGARSAYLPFSSDQSKLLQPLTMKSEPAEFSSSSNECAHPAFNSVLIPQVPVSQPDCQRIQPFPIRLSPSLCSAPASDVLTKSTSLSSSNTTCIRHVMQNTGRQLSPLMSQPLSDFSNSTSNPPILPPCIPVSLGKVSSTTPSDVELLQKLKLTSQVDQIQPQPVGKACIAPKFSCAASQLATPESFKGNSMKAMNSLGIAPVQASQFVTPATTAASSVLLSPSVFEQSLQKSAKSEDKARMSPPMQVTTDLPMFALSRSQLQETLVHLIKNDSSFLNTVHEVYLQSLTKTSDKVKL</sequence>
<dbReference type="Proteomes" id="UP001295444">
    <property type="component" value="Chromosome 08"/>
</dbReference>
<dbReference type="PANTHER" id="PTHR16290">
    <property type="entry name" value="TRANSCRIPTION FACTOR SMIF DECAPPING ENZYME DCP1"/>
    <property type="match status" value="1"/>
</dbReference>
<dbReference type="InterPro" id="IPR031953">
    <property type="entry name" value="mRNA_decap_C"/>
</dbReference>
<proteinExistence type="inferred from homology"/>
<keyword evidence="6" id="KW-0378">Hydrolase</keyword>
<keyword evidence="8" id="KW-0539">Nucleus</keyword>
<comment type="catalytic activity">
    <reaction evidence="10">
        <text>a 5'-end (N(7)-methyl 5'-triphosphoguanosine)-ribonucleoside in mRNA + H2O = N(7)-methyl-GDP + a 5'-end phospho-ribonucleoside in mRNA + 2 H(+)</text>
        <dbReference type="Rhea" id="RHEA:67484"/>
        <dbReference type="Rhea" id="RHEA-COMP:15692"/>
        <dbReference type="Rhea" id="RHEA-COMP:17167"/>
        <dbReference type="ChEBI" id="CHEBI:15377"/>
        <dbReference type="ChEBI" id="CHEBI:15378"/>
        <dbReference type="ChEBI" id="CHEBI:63714"/>
        <dbReference type="ChEBI" id="CHEBI:138282"/>
        <dbReference type="ChEBI" id="CHEBI:156461"/>
        <dbReference type="EC" id="3.6.1.62"/>
    </reaction>
    <physiologicalReaction direction="left-to-right" evidence="10">
        <dbReference type="Rhea" id="RHEA:67485"/>
    </physiologicalReaction>
</comment>
<dbReference type="GO" id="GO:0005634">
    <property type="term" value="C:nucleus"/>
    <property type="evidence" value="ECO:0007669"/>
    <property type="project" value="UniProtKB-SubCell"/>
</dbReference>
<dbReference type="InterPro" id="IPR010334">
    <property type="entry name" value="Dcp1"/>
</dbReference>
<dbReference type="GO" id="GO:0003729">
    <property type="term" value="F:mRNA binding"/>
    <property type="evidence" value="ECO:0007669"/>
    <property type="project" value="TreeGrafter"/>
</dbReference>
<dbReference type="Gene3D" id="2.30.29.30">
    <property type="entry name" value="Pleckstrin-homology domain (PH domain)/Phosphotyrosine-binding domain (PTB)"/>
    <property type="match status" value="1"/>
</dbReference>